<dbReference type="Proteomes" id="UP000291933">
    <property type="component" value="Unassembled WGS sequence"/>
</dbReference>
<dbReference type="Gene3D" id="3.40.50.150">
    <property type="entry name" value="Vaccinia Virus protein VP39"/>
    <property type="match status" value="1"/>
</dbReference>
<reference evidence="1 2" key="1">
    <citation type="submission" date="2019-01" db="EMBL/GenBank/DDBJ databases">
        <title>Lactibacter flavus gen. nov., sp. nov., a novel bacterium of the family Propionibacteriaceae isolated from raw milk and dairy products.</title>
        <authorList>
            <person name="Huptas C."/>
            <person name="Wenning M."/>
            <person name="Breitenwieser F."/>
            <person name="Doll E."/>
            <person name="Von Neubeck M."/>
            <person name="Busse H.-J."/>
            <person name="Scherer S."/>
        </authorList>
    </citation>
    <scope>NUCLEOTIDE SEQUENCE [LARGE SCALE GENOMIC DNA]</scope>
    <source>
        <strain evidence="1 2">DSM 22130</strain>
    </source>
</reference>
<evidence type="ECO:0000313" key="1">
    <source>
        <dbReference type="EMBL" id="TBT95009.1"/>
    </source>
</evidence>
<dbReference type="NCBIfam" id="NF037959">
    <property type="entry name" value="MFS_SpdSyn"/>
    <property type="match status" value="1"/>
</dbReference>
<name>A0A4Q9KMN0_PROTD</name>
<gene>
    <name evidence="1" type="ORF">ET996_08275</name>
</gene>
<comment type="caution">
    <text evidence="1">The sequence shown here is derived from an EMBL/GenBank/DDBJ whole genome shotgun (WGS) entry which is preliminary data.</text>
</comment>
<accession>A0A4Q9KMN0</accession>
<dbReference type="InterPro" id="IPR029063">
    <property type="entry name" value="SAM-dependent_MTases_sf"/>
</dbReference>
<organism evidence="1 2">
    <name type="scientific">Propioniciclava tarda</name>
    <dbReference type="NCBI Taxonomy" id="433330"/>
    <lineage>
        <taxon>Bacteria</taxon>
        <taxon>Bacillati</taxon>
        <taxon>Actinomycetota</taxon>
        <taxon>Actinomycetes</taxon>
        <taxon>Propionibacteriales</taxon>
        <taxon>Propionibacteriaceae</taxon>
        <taxon>Propioniciclava</taxon>
    </lineage>
</organism>
<dbReference type="SUPFAM" id="SSF53335">
    <property type="entry name" value="S-adenosyl-L-methionine-dependent methyltransferases"/>
    <property type="match status" value="1"/>
</dbReference>
<proteinExistence type="predicted"/>
<dbReference type="AlphaFoldDB" id="A0A4Q9KMN0"/>
<evidence type="ECO:0000313" key="2">
    <source>
        <dbReference type="Proteomes" id="UP000291933"/>
    </source>
</evidence>
<protein>
    <submittedName>
        <fullName evidence="1">Spermidine synthase</fullName>
    </submittedName>
</protein>
<dbReference type="RefSeq" id="WP_131172098.1">
    <property type="nucleotide sequence ID" value="NZ_FXTL01000007.1"/>
</dbReference>
<dbReference type="OrthoDB" id="8221452at2"/>
<dbReference type="EMBL" id="SDMR01000008">
    <property type="protein sequence ID" value="TBT95009.1"/>
    <property type="molecule type" value="Genomic_DNA"/>
</dbReference>
<keyword evidence="2" id="KW-1185">Reference proteome</keyword>
<sequence>MFGGTAQSYVDPSDPERLEFEYVQRLCEALDATVLARPDGERVRVIHLGGAGMTIPRWVETRRPHTAQIVCEPDADLVAEVRRKVPLPRLSGIKIREVGGREGLAAMPVDYADAVVLDAYADAHVPAELTTGEFLDEASSRLRQGGLFAANVTDKAPFYWAKRFVGGVAERWASVAVSAEAAVWKGRRFGNLVVLASNAPLPTDDLARTAARAAFPYRVMAGRELRRWIGGAQAWSDADASSSPEPPGGKGWFS</sequence>